<organism evidence="2 3">
    <name type="scientific">Candidatus Nitrospira kreftii</name>
    <dbReference type="NCBI Taxonomy" id="2652173"/>
    <lineage>
        <taxon>Bacteria</taxon>
        <taxon>Pseudomonadati</taxon>
        <taxon>Nitrospirota</taxon>
        <taxon>Nitrospiria</taxon>
        <taxon>Nitrospirales</taxon>
        <taxon>Nitrospiraceae</taxon>
        <taxon>Nitrospira</taxon>
    </lineage>
</organism>
<evidence type="ECO:0000313" key="2">
    <source>
        <dbReference type="EMBL" id="QPD02689.1"/>
    </source>
</evidence>
<sequence length="343" mass="38770">MSNADSEIPKFALHGEDTPAFDDSIQPTLDLRSWSDVPKEERSTALRQIVNSGWMNKQGEILGAIAHLNATYLRLCPGKNLHNTNPQKDIRFGRNFSHLVDYSLREAAANDFARIFLEEAEPLVLRMLSKYAQLLIVPHALAKAKRTVDSNERAKHVRDAFESFDRFADCVNHVFEQFAVNQLMTRTGFMPRQDKTIEQELYKPTLKALSDPKWGPVNKILAPMFEDFRESRYSETITKAHSAVHCFLQILVGKLGTNAKGELGRLMKEGKEAGLIPTNRFTEPFLGNIQSFISSERATNSTAKPSLMPTSSSDALLMMNLTLVFLQYCLQGRHETKVPHNFT</sequence>
<dbReference type="EMBL" id="CP047423">
    <property type="protein sequence ID" value="QPD02689.1"/>
    <property type="molecule type" value="Genomic_DNA"/>
</dbReference>
<reference evidence="2 3" key="1">
    <citation type="journal article" date="2020" name="ISME J.">
        <title>Enrichment and physiological characterization of a novel comammox Nitrospira indicates ammonium inhibition of complete nitrification.</title>
        <authorList>
            <person name="Sakoula D."/>
            <person name="Koch H."/>
            <person name="Frank J."/>
            <person name="Jetten M.S.M."/>
            <person name="van Kessel M.A.H.J."/>
            <person name="Lucker S."/>
        </authorList>
    </citation>
    <scope>NUCLEOTIDE SEQUENCE [LARGE SCALE GENOMIC DNA]</scope>
    <source>
        <strain evidence="2">Comreactor17</strain>
    </source>
</reference>
<protein>
    <submittedName>
        <fullName evidence="2">Uncharacterized protein</fullName>
    </submittedName>
</protein>
<evidence type="ECO:0000313" key="3">
    <source>
        <dbReference type="Proteomes" id="UP000593737"/>
    </source>
</evidence>
<feature type="region of interest" description="Disordered" evidence="1">
    <location>
        <begin position="1"/>
        <end position="24"/>
    </location>
</feature>
<dbReference type="AlphaFoldDB" id="A0A7S8FAV2"/>
<dbReference type="KEGG" id="nkf:Nkreftii_000463"/>
<dbReference type="Proteomes" id="UP000593737">
    <property type="component" value="Chromosome"/>
</dbReference>
<gene>
    <name evidence="2" type="ORF">Nkreftii_000463</name>
</gene>
<evidence type="ECO:0000256" key="1">
    <source>
        <dbReference type="SAM" id="MobiDB-lite"/>
    </source>
</evidence>
<accession>A0A7S8FAV2</accession>
<name>A0A7S8FAV2_9BACT</name>
<proteinExistence type="predicted"/>